<feature type="region of interest" description="Disordered" evidence="1">
    <location>
        <begin position="46"/>
        <end position="103"/>
    </location>
</feature>
<sequence length="242" mass="26450">MASSQTICRKYQILMSNNMECVKDYKLPTSREAPIQAQNQVGLRFDPSQSSNRKCKATKGPSKSPIYISRTGQFPPRGTGLSPAGTGLSLRTRKSSVREPVSPCTGPVSHYENALGNRSRLPGTGCLVGYAALFTGGPVSPIRDRSPRVKLSGLSRNSRDRTFRPVCHRRPSTKCGKVRNTSKHSNLAICKGPVCYTRPPFQQLSMRHSCALEMAIESVFTCTTLDLTCSTLDVTCATLDFT</sequence>
<reference evidence="2" key="1">
    <citation type="submission" date="2020-07" db="EMBL/GenBank/DDBJ databases">
        <authorList>
            <person name="Lin J."/>
        </authorList>
    </citation>
    <scope>NUCLEOTIDE SEQUENCE</scope>
</reference>
<evidence type="ECO:0000313" key="2">
    <source>
        <dbReference type="EMBL" id="CAD1830112.1"/>
    </source>
</evidence>
<organism evidence="2">
    <name type="scientific">Ananas comosus var. bracteatus</name>
    <name type="common">red pineapple</name>
    <dbReference type="NCBI Taxonomy" id="296719"/>
    <lineage>
        <taxon>Eukaryota</taxon>
        <taxon>Viridiplantae</taxon>
        <taxon>Streptophyta</taxon>
        <taxon>Embryophyta</taxon>
        <taxon>Tracheophyta</taxon>
        <taxon>Spermatophyta</taxon>
        <taxon>Magnoliopsida</taxon>
        <taxon>Liliopsida</taxon>
        <taxon>Poales</taxon>
        <taxon>Bromeliaceae</taxon>
        <taxon>Bromelioideae</taxon>
        <taxon>Ananas</taxon>
    </lineage>
</organism>
<name>A0A6V7PGW3_ANACO</name>
<gene>
    <name evidence="2" type="ORF">CB5_LOCUS13323</name>
</gene>
<protein>
    <submittedName>
        <fullName evidence="2">Uncharacterized protein</fullName>
    </submittedName>
</protein>
<dbReference type="EMBL" id="LR862148">
    <property type="protein sequence ID" value="CAD1830112.1"/>
    <property type="molecule type" value="Genomic_DNA"/>
</dbReference>
<proteinExistence type="predicted"/>
<dbReference type="AlphaFoldDB" id="A0A6V7PGW3"/>
<evidence type="ECO:0000256" key="1">
    <source>
        <dbReference type="SAM" id="MobiDB-lite"/>
    </source>
</evidence>
<accession>A0A6V7PGW3</accession>